<proteinExistence type="predicted"/>
<dbReference type="RefSeq" id="XP_001267554.1">
    <property type="nucleotide sequence ID" value="XM_001267553.1"/>
</dbReference>
<dbReference type="VEuPathDB" id="FungiDB:NFIA_044760"/>
<reference evidence="2" key="1">
    <citation type="journal article" date="2008" name="PLoS Genet.">
        <title>Genomic islands in the pathogenic filamentous fungus Aspergillus fumigatus.</title>
        <authorList>
            <person name="Fedorova N.D."/>
            <person name="Khaldi N."/>
            <person name="Joardar V.S."/>
            <person name="Maiti R."/>
            <person name="Amedeo P."/>
            <person name="Anderson M.J."/>
            <person name="Crabtree J."/>
            <person name="Silva J.C."/>
            <person name="Badger J.H."/>
            <person name="Albarraq A."/>
            <person name="Angiuoli S."/>
            <person name="Bussey H."/>
            <person name="Bowyer P."/>
            <person name="Cotty P.J."/>
            <person name="Dyer P.S."/>
            <person name="Egan A."/>
            <person name="Galens K."/>
            <person name="Fraser-Liggett C.M."/>
            <person name="Haas B.J."/>
            <person name="Inman J.M."/>
            <person name="Kent R."/>
            <person name="Lemieux S."/>
            <person name="Malavazi I."/>
            <person name="Orvis J."/>
            <person name="Roemer T."/>
            <person name="Ronning C.M."/>
            <person name="Sundaram J.P."/>
            <person name="Sutton G."/>
            <person name="Turner G."/>
            <person name="Venter J.C."/>
            <person name="White O.R."/>
            <person name="Whitty B.R."/>
            <person name="Youngman P."/>
            <person name="Wolfe K.H."/>
            <person name="Goldman G.H."/>
            <person name="Wortman J.R."/>
            <person name="Jiang B."/>
            <person name="Denning D.W."/>
            <person name="Nierman W.C."/>
        </authorList>
    </citation>
    <scope>NUCLEOTIDE SEQUENCE [LARGE SCALE GENOMIC DNA]</scope>
    <source>
        <strain evidence="2">ATCC 1020 / DSM 3700 / CBS 544.65 / FGSC A1164 / JCM 1740 / NRRL 181 / WB 181</strain>
    </source>
</reference>
<dbReference type="Proteomes" id="UP000006702">
    <property type="component" value="Unassembled WGS sequence"/>
</dbReference>
<sequence length="86" mass="9392">MAVAAVLNQFLKLELQDSQSMANLIKARALNGRCHAGSREQPQYGGVFSAKIIISPVHNTCFTSLVKLSDPTSSDDRFRLAFVPRG</sequence>
<dbReference type="EMBL" id="DS027684">
    <property type="protein sequence ID" value="EAW25657.1"/>
    <property type="molecule type" value="Genomic_DNA"/>
</dbReference>
<dbReference type="AlphaFoldDB" id="A1CV80"/>
<dbReference type="GeneID" id="4594318"/>
<organism evidence="1 2">
    <name type="scientific">Neosartorya fischeri (strain ATCC 1020 / DSM 3700 / CBS 544.65 / FGSC A1164 / JCM 1740 / NRRL 181 / WB 181)</name>
    <name type="common">Aspergillus fischerianus</name>
    <dbReference type="NCBI Taxonomy" id="331117"/>
    <lineage>
        <taxon>Eukaryota</taxon>
        <taxon>Fungi</taxon>
        <taxon>Dikarya</taxon>
        <taxon>Ascomycota</taxon>
        <taxon>Pezizomycotina</taxon>
        <taxon>Eurotiomycetes</taxon>
        <taxon>Eurotiomycetidae</taxon>
        <taxon>Eurotiales</taxon>
        <taxon>Aspergillaceae</taxon>
        <taxon>Aspergillus</taxon>
        <taxon>Aspergillus subgen. Fumigati</taxon>
    </lineage>
</organism>
<gene>
    <name evidence="1" type="ORF">NFIA_044760</name>
</gene>
<dbReference type="KEGG" id="nfi:NFIA_044760"/>
<protein>
    <submittedName>
        <fullName evidence="1">Uncharacterized protein</fullName>
    </submittedName>
</protein>
<dbReference type="HOGENOM" id="CLU_2498396_0_0_1"/>
<accession>A1CV80</accession>
<evidence type="ECO:0000313" key="2">
    <source>
        <dbReference type="Proteomes" id="UP000006702"/>
    </source>
</evidence>
<name>A1CV80_NEOFI</name>
<keyword evidence="2" id="KW-1185">Reference proteome</keyword>
<evidence type="ECO:0000313" key="1">
    <source>
        <dbReference type="EMBL" id="EAW25657.1"/>
    </source>
</evidence>